<dbReference type="Gene3D" id="3.60.70.12">
    <property type="entry name" value="L-amino peptidase D-ALA esterase/amidase"/>
    <property type="match status" value="1"/>
</dbReference>
<dbReference type="InterPro" id="IPR016117">
    <property type="entry name" value="ArgJ-like_dom_sf"/>
</dbReference>
<reference evidence="2" key="1">
    <citation type="journal article" date="2019" name="Int. J. Syst. Evol. Microbiol.">
        <title>The Global Catalogue of Microorganisms (GCM) 10K type strain sequencing project: providing services to taxonomists for standard genome sequencing and annotation.</title>
        <authorList>
            <consortium name="The Broad Institute Genomics Platform"/>
            <consortium name="The Broad Institute Genome Sequencing Center for Infectious Disease"/>
            <person name="Wu L."/>
            <person name="Ma J."/>
        </authorList>
    </citation>
    <scope>NUCLEOTIDE SEQUENCE [LARGE SCALE GENOMIC DNA]</scope>
    <source>
        <strain evidence="2">CCUG 56754</strain>
    </source>
</reference>
<dbReference type="InterPro" id="IPR005321">
    <property type="entry name" value="Peptidase_S58_DmpA"/>
</dbReference>
<dbReference type="SUPFAM" id="SSF56266">
    <property type="entry name" value="DmpA/ArgJ-like"/>
    <property type="match status" value="1"/>
</dbReference>
<name>A0ABW3LRV5_9BACI</name>
<dbReference type="Pfam" id="PF03576">
    <property type="entry name" value="Peptidase_S58"/>
    <property type="match status" value="1"/>
</dbReference>
<accession>A0ABW3LRV5</accession>
<dbReference type="EMBL" id="JBHTKJ010000076">
    <property type="protein sequence ID" value="MFD1040715.1"/>
    <property type="molecule type" value="Genomic_DNA"/>
</dbReference>
<sequence>MDYRLMEYQENIMLPDQLKRVAKRVIGIGRNGTSGGNGSGDIFQAFSVANEMDIPQLGNE</sequence>
<organism evidence="1 2">
    <name type="scientific">Virgibacillus byunsanensis</name>
    <dbReference type="NCBI Taxonomy" id="570945"/>
    <lineage>
        <taxon>Bacteria</taxon>
        <taxon>Bacillati</taxon>
        <taxon>Bacillota</taxon>
        <taxon>Bacilli</taxon>
        <taxon>Bacillales</taxon>
        <taxon>Bacillaceae</taxon>
        <taxon>Virgibacillus</taxon>
    </lineage>
</organism>
<keyword evidence="2" id="KW-1185">Reference proteome</keyword>
<proteinExistence type="predicted"/>
<comment type="caution">
    <text evidence="1">The sequence shown here is derived from an EMBL/GenBank/DDBJ whole genome shotgun (WGS) entry which is preliminary data.</text>
</comment>
<evidence type="ECO:0000313" key="1">
    <source>
        <dbReference type="EMBL" id="MFD1040715.1"/>
    </source>
</evidence>
<protein>
    <submittedName>
        <fullName evidence="1">P1 family peptidase</fullName>
    </submittedName>
</protein>
<gene>
    <name evidence="1" type="ORF">ACFQ3N_20345</name>
</gene>
<evidence type="ECO:0000313" key="2">
    <source>
        <dbReference type="Proteomes" id="UP001597040"/>
    </source>
</evidence>
<dbReference type="RefSeq" id="WP_390365064.1">
    <property type="nucleotide sequence ID" value="NZ_JBHTKJ010000076.1"/>
</dbReference>
<dbReference type="Proteomes" id="UP001597040">
    <property type="component" value="Unassembled WGS sequence"/>
</dbReference>